<reference evidence="1" key="2">
    <citation type="journal article" date="2015" name="Data Brief">
        <title>Shoot transcriptome of the giant reed, Arundo donax.</title>
        <authorList>
            <person name="Barrero R.A."/>
            <person name="Guerrero F.D."/>
            <person name="Moolhuijzen P."/>
            <person name="Goolsby J.A."/>
            <person name="Tidwell J."/>
            <person name="Bellgard S.E."/>
            <person name="Bellgard M.I."/>
        </authorList>
    </citation>
    <scope>NUCLEOTIDE SEQUENCE</scope>
    <source>
        <tissue evidence="1">Shoot tissue taken approximately 20 cm above the soil surface</tissue>
    </source>
</reference>
<organism evidence="1">
    <name type="scientific">Arundo donax</name>
    <name type="common">Giant reed</name>
    <name type="synonym">Donax arundinaceus</name>
    <dbReference type="NCBI Taxonomy" id="35708"/>
    <lineage>
        <taxon>Eukaryota</taxon>
        <taxon>Viridiplantae</taxon>
        <taxon>Streptophyta</taxon>
        <taxon>Embryophyta</taxon>
        <taxon>Tracheophyta</taxon>
        <taxon>Spermatophyta</taxon>
        <taxon>Magnoliopsida</taxon>
        <taxon>Liliopsida</taxon>
        <taxon>Poales</taxon>
        <taxon>Poaceae</taxon>
        <taxon>PACMAD clade</taxon>
        <taxon>Arundinoideae</taxon>
        <taxon>Arundineae</taxon>
        <taxon>Arundo</taxon>
    </lineage>
</organism>
<reference evidence="1" key="1">
    <citation type="submission" date="2014-09" db="EMBL/GenBank/DDBJ databases">
        <authorList>
            <person name="Magalhaes I.L.F."/>
            <person name="Oliveira U."/>
            <person name="Santos F.R."/>
            <person name="Vidigal T.H.D.A."/>
            <person name="Brescovit A.D."/>
            <person name="Santos A.J."/>
        </authorList>
    </citation>
    <scope>NUCLEOTIDE SEQUENCE</scope>
    <source>
        <tissue evidence="1">Shoot tissue taken approximately 20 cm above the soil surface</tissue>
    </source>
</reference>
<name>A0A0A9B3K8_ARUDO</name>
<accession>A0A0A9B3K8</accession>
<protein>
    <submittedName>
        <fullName evidence="1">Uncharacterized protein</fullName>
    </submittedName>
</protein>
<sequence length="92" mass="9989">MTNRSAAAVRWHPLTVCLGLEVDQLACFRSSSSMGSPRMWLATASAQEEGVSSSLGTILCLIHMQHGRQWLEVHFGITIPLAQQVCTLVAGH</sequence>
<dbReference type="EMBL" id="GBRH01242145">
    <property type="protein sequence ID" value="JAD55750.1"/>
    <property type="molecule type" value="Transcribed_RNA"/>
</dbReference>
<proteinExistence type="predicted"/>
<dbReference type="AlphaFoldDB" id="A0A0A9B3K8"/>
<evidence type="ECO:0000313" key="1">
    <source>
        <dbReference type="EMBL" id="JAD55750.1"/>
    </source>
</evidence>